<comment type="caution">
    <text evidence="2">The sequence shown here is derived from an EMBL/GenBank/DDBJ whole genome shotgun (WGS) entry which is preliminary data.</text>
</comment>
<sequence>MNMSQFGTSRLKCVVLTSQVYSTCILHALSTEKEEVMGLFLGEWQVNPTHEAIAYVTDSMILQRSDKRKDRVEVSPEQLHLAVLQAESASKEQGRHIRVIGWYHSHPHITVYPSDVDLATQERQQQLDPRFFGSIFSCFDENQQDQSQRLQTICFQSKRLANPSGFERLKSAEIPFGVAPAALTRTLLANPQPPLYQLPASLLDELKQLYQVQCSTSDPASSSLAQRFCSSRTQLEYINHLSVLAEHVLLPLLTSLAQRRHQQREELKALQSRLDYQGHAVGNSDSLVNLE</sequence>
<dbReference type="InterPro" id="IPR037518">
    <property type="entry name" value="MPN"/>
</dbReference>
<dbReference type="SMART" id="SM00232">
    <property type="entry name" value="JAB_MPN"/>
    <property type="match status" value="1"/>
</dbReference>
<gene>
    <name evidence="2" type="primary">BRCC3</name>
    <name evidence="2" type="ORF">IWQ62_002290</name>
</gene>
<evidence type="ECO:0000313" key="3">
    <source>
        <dbReference type="Proteomes" id="UP001150925"/>
    </source>
</evidence>
<reference evidence="2" key="1">
    <citation type="submission" date="2022-07" db="EMBL/GenBank/DDBJ databases">
        <title>Phylogenomic reconstructions and comparative analyses of Kickxellomycotina fungi.</title>
        <authorList>
            <person name="Reynolds N.K."/>
            <person name="Stajich J.E."/>
            <person name="Barry K."/>
            <person name="Grigoriev I.V."/>
            <person name="Crous P."/>
            <person name="Smith M.E."/>
        </authorList>
    </citation>
    <scope>NUCLEOTIDE SEQUENCE</scope>
    <source>
        <strain evidence="2">RSA 1196</strain>
    </source>
</reference>
<dbReference type="AlphaFoldDB" id="A0A9W8E401"/>
<organism evidence="2 3">
    <name type="scientific">Dispira parvispora</name>
    <dbReference type="NCBI Taxonomy" id="1520584"/>
    <lineage>
        <taxon>Eukaryota</taxon>
        <taxon>Fungi</taxon>
        <taxon>Fungi incertae sedis</taxon>
        <taxon>Zoopagomycota</taxon>
        <taxon>Kickxellomycotina</taxon>
        <taxon>Dimargaritomycetes</taxon>
        <taxon>Dimargaritales</taxon>
        <taxon>Dimargaritaceae</taxon>
        <taxon>Dispira</taxon>
    </lineage>
</organism>
<dbReference type="OrthoDB" id="446074at2759"/>
<dbReference type="SUPFAM" id="SSF102712">
    <property type="entry name" value="JAB1/MPN domain"/>
    <property type="match status" value="1"/>
</dbReference>
<dbReference type="InterPro" id="IPR000555">
    <property type="entry name" value="JAMM/MPN+_dom"/>
</dbReference>
<dbReference type="PANTHER" id="PTHR10410">
    <property type="entry name" value="EUKARYOTIC TRANSLATION INITIATION FACTOR 3 -RELATED"/>
    <property type="match status" value="1"/>
</dbReference>
<protein>
    <submittedName>
        <fullName evidence="2">BRCA1 BRCA2-containing complex, subunit 3</fullName>
    </submittedName>
</protein>
<proteinExistence type="predicted"/>
<accession>A0A9W8E401</accession>
<dbReference type="Proteomes" id="UP001150925">
    <property type="component" value="Unassembled WGS sequence"/>
</dbReference>
<evidence type="ECO:0000313" key="2">
    <source>
        <dbReference type="EMBL" id="KAJ1966725.1"/>
    </source>
</evidence>
<name>A0A9W8E401_9FUNG</name>
<feature type="domain" description="MPN" evidence="1">
    <location>
        <begin position="14"/>
        <end position="161"/>
    </location>
</feature>
<dbReference type="InterPro" id="IPR050242">
    <property type="entry name" value="JAMM_MPN+_peptidase_M67A"/>
</dbReference>
<dbReference type="GO" id="GO:0008237">
    <property type="term" value="F:metallopeptidase activity"/>
    <property type="evidence" value="ECO:0007669"/>
    <property type="project" value="InterPro"/>
</dbReference>
<dbReference type="EMBL" id="JANBPY010000465">
    <property type="protein sequence ID" value="KAJ1966725.1"/>
    <property type="molecule type" value="Genomic_DNA"/>
</dbReference>
<dbReference type="Gene3D" id="3.40.140.10">
    <property type="entry name" value="Cytidine Deaminase, domain 2"/>
    <property type="match status" value="1"/>
</dbReference>
<dbReference type="Pfam" id="PF01398">
    <property type="entry name" value="JAB"/>
    <property type="match status" value="1"/>
</dbReference>
<dbReference type="PROSITE" id="PS50249">
    <property type="entry name" value="MPN"/>
    <property type="match status" value="1"/>
</dbReference>
<evidence type="ECO:0000259" key="1">
    <source>
        <dbReference type="PROSITE" id="PS50249"/>
    </source>
</evidence>
<keyword evidence="3" id="KW-1185">Reference proteome</keyword>